<reference evidence="3" key="3">
    <citation type="submission" date="2020-02" db="EMBL/GenBank/DDBJ databases">
        <authorList>
            <person name="Littmann E."/>
            <person name="Sorbara M."/>
        </authorList>
    </citation>
    <scope>NUCLEOTIDE SEQUENCE</scope>
    <source>
        <strain evidence="3">MSK.14.57</strain>
    </source>
</reference>
<dbReference type="EMBL" id="CYXY01000007">
    <property type="protein sequence ID" value="CUM91643.1"/>
    <property type="molecule type" value="Genomic_DNA"/>
</dbReference>
<feature type="transmembrane region" description="Helical" evidence="1">
    <location>
        <begin position="20"/>
        <end position="47"/>
    </location>
</feature>
<evidence type="ECO:0000313" key="4">
    <source>
        <dbReference type="Proteomes" id="UP000095553"/>
    </source>
</evidence>
<dbReference type="Proteomes" id="UP000095553">
    <property type="component" value="Unassembled WGS sequence"/>
</dbReference>
<evidence type="ECO:0000256" key="1">
    <source>
        <dbReference type="SAM" id="Phobius"/>
    </source>
</evidence>
<accession>A0A173SMQ4</accession>
<dbReference type="RefSeq" id="WP_153811608.1">
    <property type="nucleotide sequence ID" value="NZ_BAABYN010000001.1"/>
</dbReference>
<keyword evidence="1" id="KW-0812">Transmembrane</keyword>
<organism evidence="2 4">
    <name type="scientific">Anaerostipes hadrus</name>
    <dbReference type="NCBI Taxonomy" id="649756"/>
    <lineage>
        <taxon>Bacteria</taxon>
        <taxon>Bacillati</taxon>
        <taxon>Bacillota</taxon>
        <taxon>Clostridia</taxon>
        <taxon>Lachnospirales</taxon>
        <taxon>Lachnospiraceae</taxon>
        <taxon>Anaerostipes</taxon>
    </lineage>
</organism>
<sequence length="53" mass="5988">MMKEVLNDDYLLGHLLEVLSLGVVSCLAIFVVIGVVSCILLLAYWILKKVRRK</sequence>
<gene>
    <name evidence="2" type="ORF">ERS852571_01352</name>
    <name evidence="3" type="ORF">G5A72_14150</name>
</gene>
<dbReference type="AlphaFoldDB" id="A0A173SMQ4"/>
<evidence type="ECO:0000313" key="2">
    <source>
        <dbReference type="EMBL" id="CUM91643.1"/>
    </source>
</evidence>
<keyword evidence="1" id="KW-0472">Membrane</keyword>
<evidence type="ECO:0000313" key="3">
    <source>
        <dbReference type="EMBL" id="NSJ80698.1"/>
    </source>
</evidence>
<protein>
    <submittedName>
        <fullName evidence="2">Uncharacterized protein</fullName>
    </submittedName>
</protein>
<evidence type="ECO:0000313" key="5">
    <source>
        <dbReference type="Proteomes" id="UP001644750"/>
    </source>
</evidence>
<proteinExistence type="predicted"/>
<keyword evidence="5" id="KW-1185">Reference proteome</keyword>
<name>A0A173SMQ4_ANAHA</name>
<reference evidence="2 4" key="1">
    <citation type="submission" date="2015-09" db="EMBL/GenBank/DDBJ databases">
        <authorList>
            <consortium name="Pathogen Informatics"/>
        </authorList>
    </citation>
    <scope>NUCLEOTIDE SEQUENCE [LARGE SCALE GENOMIC DNA]</scope>
    <source>
        <strain evidence="2 4">2789STDY5834959</strain>
    </source>
</reference>
<keyword evidence="1" id="KW-1133">Transmembrane helix</keyword>
<reference evidence="3 5" key="2">
    <citation type="journal article" date="2020" name="Cell Host Microbe">
        <title>Functional and Genomic Variation between Human-Derived Isolates of Lachnospiraceae Reveals Inter- and Intra-Species Diversity.</title>
        <authorList>
            <person name="Sorbara M.T."/>
            <person name="Littmann E.R."/>
            <person name="Fontana E."/>
            <person name="Moody T.U."/>
            <person name="Kohout C.E."/>
            <person name="Gjonbalaj M."/>
            <person name="Eaton V."/>
            <person name="Seok R."/>
            <person name="Leiner I.M."/>
            <person name="Pamer E.G."/>
        </authorList>
    </citation>
    <scope>NUCLEOTIDE SEQUENCE [LARGE SCALE GENOMIC DNA]</scope>
    <source>
        <strain evidence="3 5">MSK.14.57</strain>
    </source>
</reference>
<dbReference type="EMBL" id="JAAITB010000038">
    <property type="protein sequence ID" value="NSJ80698.1"/>
    <property type="molecule type" value="Genomic_DNA"/>
</dbReference>
<dbReference type="Proteomes" id="UP001644750">
    <property type="component" value="Unassembled WGS sequence"/>
</dbReference>